<proteinExistence type="predicted"/>
<reference evidence="1 2" key="1">
    <citation type="journal article" date="2017" name="Genome Biol. Evol.">
        <title>Phytophthora megakarya and P. palmivora, closely related causal agents of cacao black pod rot, underwent increases in genome sizes and gene numbers by different mechanisms.</title>
        <authorList>
            <person name="Ali S.S."/>
            <person name="Shao J."/>
            <person name="Lary D.J."/>
            <person name="Kronmiller B."/>
            <person name="Shen D."/>
            <person name="Strem M.D."/>
            <person name="Amoako-Attah I."/>
            <person name="Akrofi A.Y."/>
            <person name="Begoude B.A."/>
            <person name="Ten Hoopen G.M."/>
            <person name="Coulibaly K."/>
            <person name="Kebe B.I."/>
            <person name="Melnick R.L."/>
            <person name="Guiltinan M.J."/>
            <person name="Tyler B.M."/>
            <person name="Meinhardt L.W."/>
            <person name="Bailey B.A."/>
        </authorList>
    </citation>
    <scope>NUCLEOTIDE SEQUENCE [LARGE SCALE GENOMIC DNA]</scope>
    <source>
        <strain evidence="2">sbr112.9</strain>
    </source>
</reference>
<comment type="caution">
    <text evidence="1">The sequence shown here is derived from an EMBL/GenBank/DDBJ whole genome shotgun (WGS) entry which is preliminary data.</text>
</comment>
<sequence>MDREEFPHLADTQFESRQMAVIYGGDALRRLMVVTLAEQLERIEAVDTYERGRIAHVQGLQAPVAEIKPA</sequence>
<protein>
    <submittedName>
        <fullName evidence="1">Gag protein</fullName>
    </submittedName>
</protein>
<evidence type="ECO:0000313" key="1">
    <source>
        <dbReference type="EMBL" id="POM78757.1"/>
    </source>
</evidence>
<accession>A0A2P4YLR8</accession>
<keyword evidence="2" id="KW-1185">Reference proteome</keyword>
<dbReference type="AlphaFoldDB" id="A0A2P4YLR8"/>
<dbReference type="EMBL" id="NCKW01001917">
    <property type="protein sequence ID" value="POM78757.1"/>
    <property type="molecule type" value="Genomic_DNA"/>
</dbReference>
<name>A0A2P4YLR8_9STRA</name>
<gene>
    <name evidence="1" type="ORF">PHPALM_3684</name>
</gene>
<dbReference type="Proteomes" id="UP000237271">
    <property type="component" value="Unassembled WGS sequence"/>
</dbReference>
<organism evidence="1 2">
    <name type="scientific">Phytophthora palmivora</name>
    <dbReference type="NCBI Taxonomy" id="4796"/>
    <lineage>
        <taxon>Eukaryota</taxon>
        <taxon>Sar</taxon>
        <taxon>Stramenopiles</taxon>
        <taxon>Oomycota</taxon>
        <taxon>Peronosporomycetes</taxon>
        <taxon>Peronosporales</taxon>
        <taxon>Peronosporaceae</taxon>
        <taxon>Phytophthora</taxon>
    </lineage>
</organism>
<evidence type="ECO:0000313" key="2">
    <source>
        <dbReference type="Proteomes" id="UP000237271"/>
    </source>
</evidence>